<feature type="transmembrane region" description="Helical" evidence="5">
    <location>
        <begin position="438"/>
        <end position="460"/>
    </location>
</feature>
<feature type="transmembrane region" description="Helical" evidence="5">
    <location>
        <begin position="239"/>
        <end position="263"/>
    </location>
</feature>
<comment type="caution">
    <text evidence="7">The sequence shown here is derived from an EMBL/GenBank/DDBJ whole genome shotgun (WGS) entry which is preliminary data.</text>
</comment>
<dbReference type="Pfam" id="PF01490">
    <property type="entry name" value="Aa_trans"/>
    <property type="match status" value="1"/>
</dbReference>
<dbReference type="PANTHER" id="PTHR22950">
    <property type="entry name" value="AMINO ACID TRANSPORTER"/>
    <property type="match status" value="1"/>
</dbReference>
<feature type="transmembrane region" description="Helical" evidence="5">
    <location>
        <begin position="91"/>
        <end position="116"/>
    </location>
</feature>
<evidence type="ECO:0000256" key="4">
    <source>
        <dbReference type="ARBA" id="ARBA00023136"/>
    </source>
</evidence>
<feature type="transmembrane region" description="Helical" evidence="5">
    <location>
        <begin position="275"/>
        <end position="298"/>
    </location>
</feature>
<dbReference type="Proteomes" id="UP000570595">
    <property type="component" value="Unassembled WGS sequence"/>
</dbReference>
<feature type="transmembrane region" description="Helical" evidence="5">
    <location>
        <begin position="364"/>
        <end position="385"/>
    </location>
</feature>
<evidence type="ECO:0000256" key="1">
    <source>
        <dbReference type="ARBA" id="ARBA00004141"/>
    </source>
</evidence>
<gene>
    <name evidence="7" type="ORF">FOZ61_008694</name>
</gene>
<dbReference type="OrthoDB" id="655540at2759"/>
<keyword evidence="4 5" id="KW-0472">Membrane</keyword>
<dbReference type="AlphaFoldDB" id="A0A7J6L2G5"/>
<sequence>MQSISAHIDYRGLRYCNRQHGVTRIAVGPFPQNLSFTMKGELEARPSLYAADMVVNPQGCSDYRGVANIVMTAVGVGVLALPNAVAFGGWIAAPLLLVLSWALTHFQMCLLWKCLFMNPSRKQMQSYEEVGRACFGRVGQVAVAVCLYGGIFCICSLIMILLGSSFHNLAPSLSRSLWIVISVALMLPFAWLPTFKRVGVIAAIGVAATTVVAISVIIAGAREAAGPDDHEHVLGPQGIGGLGLAFTNFMNSFTCAPVIPGLIAEMKNPATFPRVAMWSFLTITVVFGSIGFAGYAGWGIDMLKFDLIVDAVASSAGKGDWVNYIVQISILIVSFTHLLVLFAPLGKASDRALSCFRKNNTMHWTILLTGRSVVFLAAMGLALLVPGFGSLFNLVGSTIVMFLQILFPSSFFLRLLYLGSKEGIPLPFKSNLQYKIHVTVVVLCILLGLFGLVLGTYQAIDALASK</sequence>
<reference evidence="7 8" key="1">
    <citation type="submission" date="2020-04" db="EMBL/GenBank/DDBJ databases">
        <title>Perkinsus olseni comparative genomics.</title>
        <authorList>
            <person name="Bogema D.R."/>
        </authorList>
    </citation>
    <scope>NUCLEOTIDE SEQUENCE [LARGE SCALE GENOMIC DNA]</scope>
    <source>
        <strain evidence="7">ATCC PRA-179</strain>
    </source>
</reference>
<dbReference type="EMBL" id="JABAHT010000590">
    <property type="protein sequence ID" value="KAF4653775.1"/>
    <property type="molecule type" value="Genomic_DNA"/>
</dbReference>
<evidence type="ECO:0000256" key="5">
    <source>
        <dbReference type="SAM" id="Phobius"/>
    </source>
</evidence>
<feature type="domain" description="Amino acid transporter transmembrane" evidence="6">
    <location>
        <begin position="64"/>
        <end position="447"/>
    </location>
</feature>
<proteinExistence type="predicted"/>
<feature type="transmembrane region" description="Helical" evidence="5">
    <location>
        <begin position="199"/>
        <end position="219"/>
    </location>
</feature>
<protein>
    <recommendedName>
        <fullName evidence="6">Amino acid transporter transmembrane domain-containing protein</fullName>
    </recommendedName>
</protein>
<dbReference type="Gene3D" id="1.20.1740.10">
    <property type="entry name" value="Amino acid/polyamine transporter I"/>
    <property type="match status" value="1"/>
</dbReference>
<feature type="transmembrane region" description="Helical" evidence="5">
    <location>
        <begin position="175"/>
        <end position="192"/>
    </location>
</feature>
<dbReference type="GO" id="GO:0005774">
    <property type="term" value="C:vacuolar membrane"/>
    <property type="evidence" value="ECO:0007669"/>
    <property type="project" value="TreeGrafter"/>
</dbReference>
<name>A0A7J6L2G5_PEROL</name>
<keyword evidence="3 5" id="KW-1133">Transmembrane helix</keyword>
<organism evidence="7 8">
    <name type="scientific">Perkinsus olseni</name>
    <name type="common">Perkinsus atlanticus</name>
    <dbReference type="NCBI Taxonomy" id="32597"/>
    <lineage>
        <taxon>Eukaryota</taxon>
        <taxon>Sar</taxon>
        <taxon>Alveolata</taxon>
        <taxon>Perkinsozoa</taxon>
        <taxon>Perkinsea</taxon>
        <taxon>Perkinsida</taxon>
        <taxon>Perkinsidae</taxon>
        <taxon>Perkinsus</taxon>
    </lineage>
</organism>
<comment type="subcellular location">
    <subcellularLocation>
        <location evidence="1">Membrane</location>
        <topology evidence="1">Multi-pass membrane protein</topology>
    </subcellularLocation>
</comment>
<feature type="transmembrane region" description="Helical" evidence="5">
    <location>
        <begin position="141"/>
        <end position="163"/>
    </location>
</feature>
<evidence type="ECO:0000256" key="2">
    <source>
        <dbReference type="ARBA" id="ARBA00022692"/>
    </source>
</evidence>
<dbReference type="InterPro" id="IPR013057">
    <property type="entry name" value="AA_transpt_TM"/>
</dbReference>
<accession>A0A7J6L2G5</accession>
<dbReference type="GO" id="GO:0015179">
    <property type="term" value="F:L-amino acid transmembrane transporter activity"/>
    <property type="evidence" value="ECO:0007669"/>
    <property type="project" value="TreeGrafter"/>
</dbReference>
<feature type="transmembrane region" description="Helical" evidence="5">
    <location>
        <begin position="391"/>
        <end position="417"/>
    </location>
</feature>
<evidence type="ECO:0000313" key="7">
    <source>
        <dbReference type="EMBL" id="KAF4653775.1"/>
    </source>
</evidence>
<evidence type="ECO:0000259" key="6">
    <source>
        <dbReference type="Pfam" id="PF01490"/>
    </source>
</evidence>
<evidence type="ECO:0000313" key="8">
    <source>
        <dbReference type="Proteomes" id="UP000570595"/>
    </source>
</evidence>
<keyword evidence="2 5" id="KW-0812">Transmembrane</keyword>
<feature type="transmembrane region" description="Helical" evidence="5">
    <location>
        <begin position="66"/>
        <end position="85"/>
    </location>
</feature>
<dbReference type="PANTHER" id="PTHR22950:SF349">
    <property type="entry name" value="AMINO ACID TRANSPORTER TRANSMEMBRANE DOMAIN-CONTAINING PROTEIN"/>
    <property type="match status" value="1"/>
</dbReference>
<feature type="transmembrane region" description="Helical" evidence="5">
    <location>
        <begin position="324"/>
        <end position="343"/>
    </location>
</feature>
<evidence type="ECO:0000256" key="3">
    <source>
        <dbReference type="ARBA" id="ARBA00022989"/>
    </source>
</evidence>